<accession>A0ABR4XUU8</accession>
<evidence type="ECO:0000313" key="3">
    <source>
        <dbReference type="Proteomes" id="UP000030487"/>
    </source>
</evidence>
<reference evidence="2 3" key="1">
    <citation type="submission" date="2014-02" db="EMBL/GenBank/DDBJ databases">
        <title>Draft genome sequence of Lysinibacillus boronitolerans NBRC 103108.</title>
        <authorList>
            <person name="Zhang F."/>
            <person name="Wang G."/>
            <person name="Zhang L."/>
        </authorList>
    </citation>
    <scope>NUCLEOTIDE SEQUENCE [LARGE SCALE GENOMIC DNA]</scope>
    <source>
        <strain evidence="2 3">NBRC 103108</strain>
    </source>
</reference>
<feature type="signal peptide" evidence="1">
    <location>
        <begin position="1"/>
        <end position="23"/>
    </location>
</feature>
<comment type="caution">
    <text evidence="2">The sequence shown here is derived from an EMBL/GenBank/DDBJ whole genome shotgun (WGS) entry which is preliminary data.</text>
</comment>
<evidence type="ECO:0000313" key="2">
    <source>
        <dbReference type="EMBL" id="KGR80728.1"/>
    </source>
</evidence>
<evidence type="ECO:0008006" key="4">
    <source>
        <dbReference type="Google" id="ProtNLM"/>
    </source>
</evidence>
<evidence type="ECO:0000256" key="1">
    <source>
        <dbReference type="SAM" id="SignalP"/>
    </source>
</evidence>
<keyword evidence="1" id="KW-0732">Signal</keyword>
<dbReference type="Proteomes" id="UP000030487">
    <property type="component" value="Unassembled WGS sequence"/>
</dbReference>
<keyword evidence="3" id="KW-1185">Reference proteome</keyword>
<gene>
    <name evidence="2" type="ORF">CD31_21665</name>
</gene>
<feature type="chain" id="PRO_5047208721" description="VCBS repeat-containing protein" evidence="1">
    <location>
        <begin position="24"/>
        <end position="239"/>
    </location>
</feature>
<proteinExistence type="predicted"/>
<name>A0ABR4XUU8_9BACI</name>
<dbReference type="EMBL" id="JPVR01000081">
    <property type="protein sequence ID" value="KGR80728.1"/>
    <property type="molecule type" value="Genomic_DNA"/>
</dbReference>
<dbReference type="RefSeq" id="WP_052125417.1">
    <property type="nucleotide sequence ID" value="NZ_AVCW01000001.1"/>
</dbReference>
<sequence length="239" mass="26784">MNWLLIKFVLMAAISVIPLDANALNENQDLIPINSEKEQVVGNLPEAKITLYAIQKGGNLTKFRLESNGNVWNFPNWRNVSNPAYNPKMYYKDINSDGSKEIIIVLTTDYGTGILEQNVHVFHNNKTNTEEAFKEVLADNPIAIIQKNVETTLNESEATITIGNEKTVIKIGKTGINPKQLFSEIFIGNLIEYKVLDDELTAIIGAQIAPVGGDIGSFFITYTFKDNMYQLKKIKFIPN</sequence>
<protein>
    <recommendedName>
        <fullName evidence="4">VCBS repeat-containing protein</fullName>
    </recommendedName>
</protein>
<organism evidence="2 3">
    <name type="scientific">Lysinibacillus boronitolerans JCM 21713 = 10a = NBRC 103108</name>
    <dbReference type="NCBI Taxonomy" id="1294264"/>
    <lineage>
        <taxon>Bacteria</taxon>
        <taxon>Bacillati</taxon>
        <taxon>Bacillota</taxon>
        <taxon>Bacilli</taxon>
        <taxon>Bacillales</taxon>
        <taxon>Bacillaceae</taxon>
        <taxon>Lysinibacillus</taxon>
    </lineage>
</organism>